<evidence type="ECO:0000313" key="2">
    <source>
        <dbReference type="Proteomes" id="UP000327157"/>
    </source>
</evidence>
<reference evidence="1 2" key="1">
    <citation type="submission" date="2019-09" db="EMBL/GenBank/DDBJ databases">
        <authorList>
            <person name="Ou C."/>
        </authorList>
    </citation>
    <scope>NUCLEOTIDE SEQUENCE [LARGE SCALE GENOMIC DNA]</scope>
    <source>
        <strain evidence="1">S2</strain>
        <tissue evidence="1">Leaf</tissue>
    </source>
</reference>
<organism evidence="1 2">
    <name type="scientific">Pyrus ussuriensis x Pyrus communis</name>
    <dbReference type="NCBI Taxonomy" id="2448454"/>
    <lineage>
        <taxon>Eukaryota</taxon>
        <taxon>Viridiplantae</taxon>
        <taxon>Streptophyta</taxon>
        <taxon>Embryophyta</taxon>
        <taxon>Tracheophyta</taxon>
        <taxon>Spermatophyta</taxon>
        <taxon>Magnoliopsida</taxon>
        <taxon>eudicotyledons</taxon>
        <taxon>Gunneridae</taxon>
        <taxon>Pentapetalae</taxon>
        <taxon>rosids</taxon>
        <taxon>fabids</taxon>
        <taxon>Rosales</taxon>
        <taxon>Rosaceae</taxon>
        <taxon>Amygdaloideae</taxon>
        <taxon>Maleae</taxon>
        <taxon>Pyrus</taxon>
    </lineage>
</organism>
<reference evidence="1 2" key="3">
    <citation type="submission" date="2019-11" db="EMBL/GenBank/DDBJ databases">
        <title>A de novo genome assembly of a pear dwarfing rootstock.</title>
        <authorList>
            <person name="Wang F."/>
            <person name="Wang J."/>
            <person name="Li S."/>
            <person name="Zhang Y."/>
            <person name="Fang M."/>
            <person name="Ma L."/>
            <person name="Zhao Y."/>
            <person name="Jiang S."/>
        </authorList>
    </citation>
    <scope>NUCLEOTIDE SEQUENCE [LARGE SCALE GENOMIC DNA]</scope>
    <source>
        <strain evidence="1">S2</strain>
        <tissue evidence="1">Leaf</tissue>
    </source>
</reference>
<sequence>MSVQLKGTTMNIDARYEKLPLTCFLCEMIDHVDDMAKPYGRWFQDDVKRFGLDSDGGWVMKAPLSDELDDPMHEAAEEPMLCGENGQEGNHIPDLNEVFNDNDRLPLFLFGIEITPKVGDDVSAQEVKEVFTGNLALSLLRDGFREMLRREGSFVRDDSSLSLGV</sequence>
<gene>
    <name evidence="1" type="ORF">D8674_019299</name>
</gene>
<protein>
    <submittedName>
        <fullName evidence="1">Glucan endo-1,3-beta-glucosidase</fullName>
    </submittedName>
</protein>
<dbReference type="Proteomes" id="UP000327157">
    <property type="component" value="Chromosome 17"/>
</dbReference>
<keyword evidence="2" id="KW-1185">Reference proteome</keyword>
<comment type="caution">
    <text evidence="1">The sequence shown here is derived from an EMBL/GenBank/DDBJ whole genome shotgun (WGS) entry which is preliminary data.</text>
</comment>
<name>A0A5N5G7V5_9ROSA</name>
<proteinExistence type="predicted"/>
<reference evidence="2" key="2">
    <citation type="submission" date="2019-10" db="EMBL/GenBank/DDBJ databases">
        <title>A de novo genome assembly of a pear dwarfing rootstock.</title>
        <authorList>
            <person name="Wang F."/>
            <person name="Wang J."/>
            <person name="Li S."/>
            <person name="Zhang Y."/>
            <person name="Fang M."/>
            <person name="Ma L."/>
            <person name="Zhao Y."/>
            <person name="Jiang S."/>
        </authorList>
    </citation>
    <scope>NUCLEOTIDE SEQUENCE [LARGE SCALE GENOMIC DNA]</scope>
</reference>
<accession>A0A5N5G7V5</accession>
<dbReference type="AlphaFoldDB" id="A0A5N5G7V5"/>
<dbReference type="EMBL" id="SMOL01000487">
    <property type="protein sequence ID" value="KAB2611267.1"/>
    <property type="molecule type" value="Genomic_DNA"/>
</dbReference>
<evidence type="ECO:0000313" key="1">
    <source>
        <dbReference type="EMBL" id="KAB2611267.1"/>
    </source>
</evidence>